<evidence type="ECO:0000313" key="1">
    <source>
        <dbReference type="EMBL" id="PIZ98280.1"/>
    </source>
</evidence>
<reference evidence="2" key="1">
    <citation type="submission" date="2017-09" db="EMBL/GenBank/DDBJ databases">
        <title>Depth-based differentiation of microbial function through sediment-hosted aquifers and enrichment of novel symbionts in the deep terrestrial subsurface.</title>
        <authorList>
            <person name="Probst A.J."/>
            <person name="Ladd B."/>
            <person name="Jarett J.K."/>
            <person name="Geller-Mcgrath D.E."/>
            <person name="Sieber C.M.K."/>
            <person name="Emerson J.B."/>
            <person name="Anantharaman K."/>
            <person name="Thomas B.C."/>
            <person name="Malmstrom R."/>
            <person name="Stieglmeier M."/>
            <person name="Klingl A."/>
            <person name="Woyke T."/>
            <person name="Ryan C.M."/>
            <person name="Banfield J.F."/>
        </authorList>
    </citation>
    <scope>NUCLEOTIDE SEQUENCE [LARGE SCALE GENOMIC DNA]</scope>
</reference>
<organism evidence="1 2">
    <name type="scientific">Candidatus Komeilibacteria bacterium CG_4_10_14_0_2_um_filter_37_10</name>
    <dbReference type="NCBI Taxonomy" id="1974470"/>
    <lineage>
        <taxon>Bacteria</taxon>
        <taxon>Candidatus Komeiliibacteriota</taxon>
    </lineage>
</organism>
<dbReference type="AlphaFoldDB" id="A0A2M7VDE7"/>
<dbReference type="EMBL" id="PFPO01000097">
    <property type="protein sequence ID" value="PIZ98280.1"/>
    <property type="molecule type" value="Genomic_DNA"/>
</dbReference>
<name>A0A2M7VDE7_9BACT</name>
<dbReference type="Proteomes" id="UP000230405">
    <property type="component" value="Unassembled WGS sequence"/>
</dbReference>
<comment type="caution">
    <text evidence="1">The sequence shown here is derived from an EMBL/GenBank/DDBJ whole genome shotgun (WGS) entry which is preliminary data.</text>
</comment>
<evidence type="ECO:0000313" key="2">
    <source>
        <dbReference type="Proteomes" id="UP000230405"/>
    </source>
</evidence>
<accession>A0A2M7VDE7</accession>
<protein>
    <submittedName>
        <fullName evidence="1">Uncharacterized protein</fullName>
    </submittedName>
</protein>
<gene>
    <name evidence="1" type="ORF">COX77_05040</name>
</gene>
<sequence length="114" mass="13556">MIKVEDAYKEKFLQRNGTEVWRLVEIVTEYGRTESVRTEAPYNVEFTYVHDWKRILKTALGFDLGGDETLVELKKEYINRYGQKSWQQLFSAFKLILFHSALHLEGLHKMLSRK</sequence>
<proteinExistence type="predicted"/>